<protein>
    <submittedName>
        <fullName evidence="1">Uncharacterized protein</fullName>
    </submittedName>
</protein>
<dbReference type="HOGENOM" id="CLU_2025768_0_0_6"/>
<dbReference type="Proteomes" id="UP000004687">
    <property type="component" value="Unassembled WGS sequence"/>
</dbReference>
<evidence type="ECO:0000313" key="1">
    <source>
        <dbReference type="EMBL" id="EET22119.1"/>
    </source>
</evidence>
<proteinExistence type="predicted"/>
<name>A0A0X1KV34_VIBCO</name>
<dbReference type="AlphaFoldDB" id="A0A0X1KV34"/>
<organism evidence="1">
    <name type="scientific">Vibrio cholerae (strain MO10)</name>
    <dbReference type="NCBI Taxonomy" id="345072"/>
    <lineage>
        <taxon>Bacteria</taxon>
        <taxon>Pseudomonadati</taxon>
        <taxon>Pseudomonadota</taxon>
        <taxon>Gammaproteobacteria</taxon>
        <taxon>Vibrionales</taxon>
        <taxon>Vibrionaceae</taxon>
        <taxon>Vibrio</taxon>
    </lineage>
</organism>
<sequence length="122" mass="13900">MCCDFRFFMLFSHPFASLLLLSALISANSCFANWFLKCICFVIDNVSSVCLWFSIFAKYVSKYVKKGRTLCFGLGVSIQCQTTNRRFIVTNFNGSQGNSKRTQKATLTRPHAATSHYGIYYE</sequence>
<dbReference type="EMBL" id="DS990136">
    <property type="protein sequence ID" value="EET22119.1"/>
    <property type="molecule type" value="Genomic_DNA"/>
</dbReference>
<reference evidence="1" key="1">
    <citation type="submission" date="2005-09" db="EMBL/GenBank/DDBJ databases">
        <title>Annotation of Vibrio cholerae MO10.</title>
        <authorList>
            <person name="Colwell R."/>
            <person name="Grim C.J."/>
            <person name="Young S."/>
            <person name="Jaffe D."/>
            <person name="Gnerre S."/>
            <person name="Berlin A."/>
            <person name="Heiman D."/>
            <person name="Hepburn T."/>
            <person name="Shea T."/>
            <person name="Sykes S."/>
            <person name="Yandava C."/>
            <person name="Alvarado L."/>
            <person name="Kodira C."/>
            <person name="Borodovsky M."/>
            <person name="Heidelberg J."/>
            <person name="Lander E."/>
            <person name="Galagan J."/>
            <person name="Nusbaum C."/>
            <person name="Birren B."/>
        </authorList>
    </citation>
    <scope>NUCLEOTIDE SEQUENCE [LARGE SCALE GENOMIC DNA]</scope>
    <source>
        <strain evidence="1">MO10</strain>
    </source>
</reference>
<accession>A0A0X1KV34</accession>
<gene>
    <name evidence="1" type="ORF">VchoM_00146</name>
</gene>
<reference evidence="1" key="2">
    <citation type="submission" date="2008-07" db="EMBL/GenBank/DDBJ databases">
        <authorList>
            <consortium name="Broad Institute Genome Sequencing Platform"/>
            <person name="Colwell R."/>
            <person name="Grim C.J."/>
            <person name="Young S."/>
            <person name="Jaffe D."/>
            <person name="Gnerre S."/>
            <person name="Berlin A."/>
            <person name="Heiman D."/>
            <person name="Hepburn T."/>
            <person name="Shea T."/>
            <person name="Sykes S."/>
            <person name="Alvarado L."/>
            <person name="Kodira C."/>
            <person name="Heidelberg J."/>
            <person name="Lander E."/>
            <person name="Galagan J."/>
            <person name="Nusbaum C."/>
            <person name="Birren B."/>
        </authorList>
    </citation>
    <scope>NUCLEOTIDE SEQUENCE [LARGE SCALE GENOMIC DNA]</scope>
    <source>
        <strain evidence="1">MO10</strain>
    </source>
</reference>